<dbReference type="EMBL" id="GGEC01090842">
    <property type="protein sequence ID" value="MBX71326.1"/>
    <property type="molecule type" value="Transcribed_RNA"/>
</dbReference>
<accession>A0A2P2QWF0</accession>
<sequence>MEKVLGEQCGAKVDEMRTKTKVAHI</sequence>
<proteinExistence type="predicted"/>
<evidence type="ECO:0000313" key="1">
    <source>
        <dbReference type="EMBL" id="MBX71326.1"/>
    </source>
</evidence>
<dbReference type="AlphaFoldDB" id="A0A2P2QWF0"/>
<protein>
    <submittedName>
        <fullName evidence="1">Uncharacterized protein</fullName>
    </submittedName>
</protein>
<organism evidence="1">
    <name type="scientific">Rhizophora mucronata</name>
    <name type="common">Asiatic mangrove</name>
    <dbReference type="NCBI Taxonomy" id="61149"/>
    <lineage>
        <taxon>Eukaryota</taxon>
        <taxon>Viridiplantae</taxon>
        <taxon>Streptophyta</taxon>
        <taxon>Embryophyta</taxon>
        <taxon>Tracheophyta</taxon>
        <taxon>Spermatophyta</taxon>
        <taxon>Magnoliopsida</taxon>
        <taxon>eudicotyledons</taxon>
        <taxon>Gunneridae</taxon>
        <taxon>Pentapetalae</taxon>
        <taxon>rosids</taxon>
        <taxon>fabids</taxon>
        <taxon>Malpighiales</taxon>
        <taxon>Rhizophoraceae</taxon>
        <taxon>Rhizophora</taxon>
    </lineage>
</organism>
<name>A0A2P2QWF0_RHIMU</name>
<reference evidence="1" key="1">
    <citation type="submission" date="2018-02" db="EMBL/GenBank/DDBJ databases">
        <title>Rhizophora mucronata_Transcriptome.</title>
        <authorList>
            <person name="Meera S.P."/>
            <person name="Sreeshan A."/>
            <person name="Augustine A."/>
        </authorList>
    </citation>
    <scope>NUCLEOTIDE SEQUENCE</scope>
    <source>
        <tissue evidence="1">Leaf</tissue>
    </source>
</reference>